<evidence type="ECO:0000256" key="1">
    <source>
        <dbReference type="SAM" id="MobiDB-lite"/>
    </source>
</evidence>
<feature type="region of interest" description="Disordered" evidence="1">
    <location>
        <begin position="1"/>
        <end position="27"/>
    </location>
</feature>
<evidence type="ECO:0000313" key="4">
    <source>
        <dbReference type="EMBL" id="MBV7378267.1"/>
    </source>
</evidence>
<dbReference type="PROSITE" id="PS50106">
    <property type="entry name" value="PDZ"/>
    <property type="match status" value="2"/>
</dbReference>
<dbReference type="RefSeq" id="WP_218391135.1">
    <property type="nucleotide sequence ID" value="NZ_JAHUZE010000001.1"/>
</dbReference>
<feature type="domain" description="PDZ" evidence="3">
    <location>
        <begin position="288"/>
        <end position="378"/>
    </location>
</feature>
<dbReference type="NCBIfam" id="TIGR02037">
    <property type="entry name" value="degP_htrA_DO"/>
    <property type="match status" value="1"/>
</dbReference>
<dbReference type="CDD" id="cd10839">
    <property type="entry name" value="cpPDZ1_DegP-like"/>
    <property type="match status" value="1"/>
</dbReference>
<dbReference type="EMBL" id="JAHUZE010000001">
    <property type="protein sequence ID" value="MBV7378267.1"/>
    <property type="molecule type" value="Genomic_DNA"/>
</dbReference>
<dbReference type="InterPro" id="IPR011782">
    <property type="entry name" value="Pept_S1C_Do"/>
</dbReference>
<dbReference type="PANTHER" id="PTHR22939">
    <property type="entry name" value="SERINE PROTEASE FAMILY S1C HTRA-RELATED"/>
    <property type="match status" value="1"/>
</dbReference>
<dbReference type="SMART" id="SM00228">
    <property type="entry name" value="PDZ"/>
    <property type="match status" value="2"/>
</dbReference>
<dbReference type="Proteomes" id="UP000756530">
    <property type="component" value="Unassembled WGS sequence"/>
</dbReference>
<dbReference type="Pfam" id="PF13180">
    <property type="entry name" value="PDZ_2"/>
    <property type="match status" value="2"/>
</dbReference>
<feature type="transmembrane region" description="Helical" evidence="2">
    <location>
        <begin position="34"/>
        <end position="53"/>
    </location>
</feature>
<keyword evidence="5" id="KW-1185">Reference proteome</keyword>
<protein>
    <submittedName>
        <fullName evidence="4">Do family serine endopeptidase</fullName>
    </submittedName>
</protein>
<dbReference type="Pfam" id="PF13365">
    <property type="entry name" value="Trypsin_2"/>
    <property type="match status" value="1"/>
</dbReference>
<sequence>MDATRHHPSKVIDPTKESPVKAQAQSATRPNPKLIATFFVALATFVLAFASFAQAQTRPTSFADLAEQVSPSVVNITTATVVSQDTGPTPMVPEGSPFEDFFRDFLDRNGEGNQPRSRRSSALGSGFVISEDGYIVTNNHVIEGADEVVIEFYGNRGELEATVIGTDPNTDIALLKVDTDEPLPYVNFGDSDAIRVGDWVMAMGNPLGQGFSISAGIISARGRELQGTYDDFLQTDAAINRGNSGGPLFNMQGDVVGVNTAILSPNGGSIGIGFAMASNVVTKVVDQLQEFGETRRGWLGVRIQDVTEDVAEAMGLEEARGALVTDVPEGPAMEAGMESGDLILSFAGEDVANTRELVRIVGNSGVGETVRVVIMRDGQTQTLRVVLGRREDALASDESDETTPDDVVPEATEKTVLGLTLSEMTEELRGELGLDAGAEGLVVVDVDASSEAAAKGLAAGDVITEAGQERLTTIADLEERIEATRDGGRQSLLLLVRRGGDPRFVALPVGEE</sequence>
<evidence type="ECO:0000313" key="5">
    <source>
        <dbReference type="Proteomes" id="UP000756530"/>
    </source>
</evidence>
<reference evidence="4 5" key="1">
    <citation type="submission" date="2021-05" db="EMBL/GenBank/DDBJ databases">
        <title>Culturable bacteria isolated from Daya Bay.</title>
        <authorList>
            <person name="Zheng W."/>
            <person name="Yu S."/>
            <person name="Huang Y."/>
        </authorList>
    </citation>
    <scope>NUCLEOTIDE SEQUENCE [LARGE SCALE GENOMIC DNA]</scope>
    <source>
        <strain evidence="4 5">DP4N28-5</strain>
    </source>
</reference>
<evidence type="ECO:0000256" key="2">
    <source>
        <dbReference type="SAM" id="Phobius"/>
    </source>
</evidence>
<proteinExistence type="predicted"/>
<keyword evidence="2" id="KW-0812">Transmembrane</keyword>
<organism evidence="4 5">
    <name type="scientific">Maritimibacter dapengensis</name>
    <dbReference type="NCBI Taxonomy" id="2836868"/>
    <lineage>
        <taxon>Bacteria</taxon>
        <taxon>Pseudomonadati</taxon>
        <taxon>Pseudomonadota</taxon>
        <taxon>Alphaproteobacteria</taxon>
        <taxon>Rhodobacterales</taxon>
        <taxon>Roseobacteraceae</taxon>
        <taxon>Maritimibacter</taxon>
    </lineage>
</organism>
<feature type="domain" description="PDZ" evidence="3">
    <location>
        <begin position="421"/>
        <end position="499"/>
    </location>
</feature>
<gene>
    <name evidence="4" type="ORF">KJP28_04975</name>
</gene>
<accession>A0ABS6SZ90</accession>
<keyword evidence="2" id="KW-1133">Transmembrane helix</keyword>
<comment type="caution">
    <text evidence="4">The sequence shown here is derived from an EMBL/GenBank/DDBJ whole genome shotgun (WGS) entry which is preliminary data.</text>
</comment>
<name>A0ABS6SZ90_9RHOB</name>
<keyword evidence="2" id="KW-0472">Membrane</keyword>
<evidence type="ECO:0000259" key="3">
    <source>
        <dbReference type="PROSITE" id="PS50106"/>
    </source>
</evidence>
<dbReference type="PANTHER" id="PTHR22939:SF130">
    <property type="entry name" value="PERIPLASMIC SERINE ENDOPROTEASE DEGP-LIKE-RELATED"/>
    <property type="match status" value="1"/>
</dbReference>
<dbReference type="InterPro" id="IPR001478">
    <property type="entry name" value="PDZ"/>
</dbReference>